<gene>
    <name evidence="2" type="ORF">AAAU51_06160</name>
</gene>
<accession>A0ABV1IU55</accession>
<dbReference type="Proteomes" id="UP001482154">
    <property type="component" value="Unassembled WGS sequence"/>
</dbReference>
<name>A0ABV1IU55_9FIRM</name>
<keyword evidence="3" id="KW-1185">Reference proteome</keyword>
<sequence length="263" mass="30474">MEQSKYYVTHYFNAQNAGGFLIVSLIGLIIVLAIVLIAAKLQKHYKINAKNPTTQELAQINETHKTKVLSRIESFYEMVFSSTSVLIFLSLYYVLDERIPQAALYWHKYQDILLLAFLVCSVFLTFWFDRIFVHLKVISSKQKASVRLISAFYIILILLYIKFIYNDSNYDSLIFYFVMLAIGRFVYFDSTIEDIKDSLSGVMQNFPLLVLMGIYSGFICWYGFYTDFLLTSNGVIISTLLAHLFMDASIFVLNKTRIVKLFV</sequence>
<dbReference type="EMBL" id="JBBNIN010000007">
    <property type="protein sequence ID" value="MEQ2710754.1"/>
    <property type="molecule type" value="Genomic_DNA"/>
</dbReference>
<keyword evidence="1" id="KW-1133">Transmembrane helix</keyword>
<feature type="transmembrane region" description="Helical" evidence="1">
    <location>
        <begin position="113"/>
        <end position="132"/>
    </location>
</feature>
<keyword evidence="1" id="KW-0472">Membrane</keyword>
<feature type="transmembrane region" description="Helical" evidence="1">
    <location>
        <begin position="202"/>
        <end position="224"/>
    </location>
</feature>
<proteinExistence type="predicted"/>
<feature type="transmembrane region" description="Helical" evidence="1">
    <location>
        <begin position="144"/>
        <end position="161"/>
    </location>
</feature>
<evidence type="ECO:0000256" key="1">
    <source>
        <dbReference type="SAM" id="Phobius"/>
    </source>
</evidence>
<protein>
    <submittedName>
        <fullName evidence="2">Uncharacterized protein</fullName>
    </submittedName>
</protein>
<organism evidence="2 3">
    <name type="scientific">Anaerostipes amylophilus</name>
    <dbReference type="NCBI Taxonomy" id="2981779"/>
    <lineage>
        <taxon>Bacteria</taxon>
        <taxon>Bacillati</taxon>
        <taxon>Bacillota</taxon>
        <taxon>Clostridia</taxon>
        <taxon>Lachnospirales</taxon>
        <taxon>Lachnospiraceae</taxon>
        <taxon>Anaerostipes</taxon>
    </lineage>
</organism>
<feature type="transmembrane region" description="Helical" evidence="1">
    <location>
        <begin position="75"/>
        <end position="93"/>
    </location>
</feature>
<evidence type="ECO:0000313" key="2">
    <source>
        <dbReference type="EMBL" id="MEQ2710754.1"/>
    </source>
</evidence>
<evidence type="ECO:0000313" key="3">
    <source>
        <dbReference type="Proteomes" id="UP001482154"/>
    </source>
</evidence>
<reference evidence="2 3" key="1">
    <citation type="submission" date="2024-04" db="EMBL/GenBank/DDBJ databases">
        <title>Human intestinal bacterial collection.</title>
        <authorList>
            <person name="Pauvert C."/>
            <person name="Hitch T.C.A."/>
            <person name="Clavel T."/>
        </authorList>
    </citation>
    <scope>NUCLEOTIDE SEQUENCE [LARGE SCALE GENOMIC DNA]</scope>
    <source>
        <strain evidence="2 3">CLA-AA-H249</strain>
    </source>
</reference>
<comment type="caution">
    <text evidence="2">The sequence shown here is derived from an EMBL/GenBank/DDBJ whole genome shotgun (WGS) entry which is preliminary data.</text>
</comment>
<feature type="transmembrane region" description="Helical" evidence="1">
    <location>
        <begin position="230"/>
        <end position="253"/>
    </location>
</feature>
<dbReference type="RefSeq" id="WP_212385243.1">
    <property type="nucleotide sequence ID" value="NZ_JBBNIN010000007.1"/>
</dbReference>
<keyword evidence="1" id="KW-0812">Transmembrane</keyword>
<feature type="transmembrane region" description="Helical" evidence="1">
    <location>
        <begin position="173"/>
        <end position="190"/>
    </location>
</feature>
<feature type="transmembrane region" description="Helical" evidence="1">
    <location>
        <begin position="20"/>
        <end position="39"/>
    </location>
</feature>